<protein>
    <recommendedName>
        <fullName evidence="4">DUF5317 domain-containing protein</fullName>
    </recommendedName>
</protein>
<feature type="transmembrane region" description="Helical" evidence="1">
    <location>
        <begin position="30"/>
        <end position="47"/>
    </location>
</feature>
<accession>I3E1U4</accession>
<keyword evidence="1" id="KW-1133">Transmembrane helix</keyword>
<reference evidence="2 3" key="1">
    <citation type="journal article" date="2012" name="Appl. Environ. Microbiol.">
        <title>Genome Sequence of Thermotolerant Bacillus methanolicus: Features and Regulation Related to Methylotrophy and Production of L-Lysine and L-Glutamate from Methanol.</title>
        <authorList>
            <person name="Heggeset T.M."/>
            <person name="Krog A."/>
            <person name="Balzer S."/>
            <person name="Wentzel A."/>
            <person name="Ellingsen T.E."/>
            <person name="Brautaset T."/>
        </authorList>
    </citation>
    <scope>NUCLEOTIDE SEQUENCE [LARGE SCALE GENOMIC DNA]</scope>
    <source>
        <strain evidence="2 3">PB1</strain>
    </source>
</reference>
<evidence type="ECO:0000313" key="2">
    <source>
        <dbReference type="EMBL" id="EIJ80465.1"/>
    </source>
</evidence>
<feature type="transmembrane region" description="Helical" evidence="1">
    <location>
        <begin position="59"/>
        <end position="75"/>
    </location>
</feature>
<keyword evidence="1" id="KW-0472">Membrane</keyword>
<dbReference type="STRING" id="997296.PB1_08897"/>
<sequence>MVFDGIILSFIVGFLRKGNLKGLSQLKIKWGWVFPLLLAIQFLIFAFQNDVKWLGQASNYIYIIVYILGMLFLFINRHHKGFMLILIGVFLNFLVMAVNGGRMPVSLEAAAVLEPGYLEALKKELYAKHAILTESTKLGFLGDIIPLTDPYPRTQIISIGDVIMNIGIFFFIQHLMLDHLKENKAADATSAFLKGGEPR</sequence>
<comment type="caution">
    <text evidence="2">The sequence shown here is derived from an EMBL/GenBank/DDBJ whole genome shotgun (WGS) entry which is preliminary data.</text>
</comment>
<dbReference type="AlphaFoldDB" id="I3E1U4"/>
<dbReference type="Pfam" id="PF17248">
    <property type="entry name" value="DUF5317"/>
    <property type="match status" value="1"/>
</dbReference>
<keyword evidence="1" id="KW-0812">Transmembrane</keyword>
<dbReference type="eggNOG" id="ENOG5030JTI">
    <property type="taxonomic scope" value="Bacteria"/>
</dbReference>
<dbReference type="Proteomes" id="UP000010523">
    <property type="component" value="Unassembled WGS sequence"/>
</dbReference>
<feature type="transmembrane region" description="Helical" evidence="1">
    <location>
        <begin position="156"/>
        <end position="177"/>
    </location>
</feature>
<dbReference type="RefSeq" id="WP_003351922.1">
    <property type="nucleotide sequence ID" value="NZ_AFEU01000002.1"/>
</dbReference>
<evidence type="ECO:0008006" key="4">
    <source>
        <dbReference type="Google" id="ProtNLM"/>
    </source>
</evidence>
<organism evidence="2 3">
    <name type="scientific">Bacillus methanolicus PB1</name>
    <dbReference type="NCBI Taxonomy" id="997296"/>
    <lineage>
        <taxon>Bacteria</taxon>
        <taxon>Bacillati</taxon>
        <taxon>Bacillota</taxon>
        <taxon>Bacilli</taxon>
        <taxon>Bacillales</taxon>
        <taxon>Bacillaceae</taxon>
        <taxon>Bacillus</taxon>
    </lineage>
</organism>
<gene>
    <name evidence="2" type="ORF">PB1_08897</name>
</gene>
<proteinExistence type="predicted"/>
<dbReference type="PATRIC" id="fig|997296.3.peg.1889"/>
<name>I3E1U4_BACMT</name>
<evidence type="ECO:0000256" key="1">
    <source>
        <dbReference type="SAM" id="Phobius"/>
    </source>
</evidence>
<dbReference type="InterPro" id="IPR035168">
    <property type="entry name" value="DUF5317"/>
</dbReference>
<keyword evidence="3" id="KW-1185">Reference proteome</keyword>
<feature type="transmembrane region" description="Helical" evidence="1">
    <location>
        <begin position="82"/>
        <end position="98"/>
    </location>
</feature>
<dbReference type="EMBL" id="AFEU01000002">
    <property type="protein sequence ID" value="EIJ80465.1"/>
    <property type="molecule type" value="Genomic_DNA"/>
</dbReference>
<evidence type="ECO:0000313" key="3">
    <source>
        <dbReference type="Proteomes" id="UP000010523"/>
    </source>
</evidence>
<dbReference type="OrthoDB" id="37447at2"/>